<dbReference type="Proteomes" id="UP000613580">
    <property type="component" value="Unassembled WGS sequence"/>
</dbReference>
<feature type="compositionally biased region" description="Basic residues" evidence="1">
    <location>
        <begin position="197"/>
        <end position="212"/>
    </location>
</feature>
<reference evidence="2" key="1">
    <citation type="submission" date="2020-05" db="EMBL/GenBank/DDBJ databases">
        <title>Mycena genomes resolve the evolution of fungal bioluminescence.</title>
        <authorList>
            <person name="Tsai I.J."/>
        </authorList>
    </citation>
    <scope>NUCLEOTIDE SEQUENCE</scope>
    <source>
        <strain evidence="2">110903Hualien_Pintung</strain>
    </source>
</reference>
<proteinExistence type="predicted"/>
<feature type="compositionally biased region" description="Low complexity" evidence="1">
    <location>
        <begin position="67"/>
        <end position="76"/>
    </location>
</feature>
<dbReference type="OrthoDB" id="424402at2759"/>
<keyword evidence="3" id="KW-1185">Reference proteome</keyword>
<accession>A0A8H6WL44</accession>
<gene>
    <name evidence="2" type="ORF">HMN09_00196700</name>
</gene>
<evidence type="ECO:0000313" key="2">
    <source>
        <dbReference type="EMBL" id="KAF7321091.1"/>
    </source>
</evidence>
<organism evidence="2 3">
    <name type="scientific">Mycena chlorophos</name>
    <name type="common">Agaric fungus</name>
    <name type="synonym">Agaricus chlorophos</name>
    <dbReference type="NCBI Taxonomy" id="658473"/>
    <lineage>
        <taxon>Eukaryota</taxon>
        <taxon>Fungi</taxon>
        <taxon>Dikarya</taxon>
        <taxon>Basidiomycota</taxon>
        <taxon>Agaricomycotina</taxon>
        <taxon>Agaricomycetes</taxon>
        <taxon>Agaricomycetidae</taxon>
        <taxon>Agaricales</taxon>
        <taxon>Marasmiineae</taxon>
        <taxon>Mycenaceae</taxon>
        <taxon>Mycena</taxon>
    </lineage>
</organism>
<feature type="region of interest" description="Disordered" evidence="1">
    <location>
        <begin position="66"/>
        <end position="91"/>
    </location>
</feature>
<feature type="region of interest" description="Disordered" evidence="1">
    <location>
        <begin position="181"/>
        <end position="226"/>
    </location>
</feature>
<dbReference type="EMBL" id="JACAZE010000002">
    <property type="protein sequence ID" value="KAF7321091.1"/>
    <property type="molecule type" value="Genomic_DNA"/>
</dbReference>
<dbReference type="AlphaFoldDB" id="A0A8H6WL44"/>
<comment type="caution">
    <text evidence="2">The sequence shown here is derived from an EMBL/GenBank/DDBJ whole genome shotgun (WGS) entry which is preliminary data.</text>
</comment>
<name>A0A8H6WL44_MYCCL</name>
<sequence length="226" mass="24797">MSDADPKGKGKAREERVIPIPDAPSNPYLVRITTHGKINAFVTFALQFFEKHDKIPIVFHTLPPTPAAAKEPAADPSKPKSKPKHEGGIAPSAQLAPRLLSVVEIVKREYLKAMDAGPVVGLYQYNEIGILEDLPEYAAPPEAPDADPEEARRKAIAEQLSGENHVRTKQTPYMKVTLSRVELPPSAKATAQEPLKRKLSKSAKSRAKKRVKKLAEGEAQMEIETT</sequence>
<evidence type="ECO:0000256" key="1">
    <source>
        <dbReference type="SAM" id="MobiDB-lite"/>
    </source>
</evidence>
<evidence type="ECO:0000313" key="3">
    <source>
        <dbReference type="Proteomes" id="UP000613580"/>
    </source>
</evidence>
<protein>
    <submittedName>
        <fullName evidence="2">Uncharacterized protein</fullName>
    </submittedName>
</protein>